<keyword evidence="1" id="KW-0732">Signal</keyword>
<proteinExistence type="predicted"/>
<evidence type="ECO:0000256" key="1">
    <source>
        <dbReference type="SAM" id="SignalP"/>
    </source>
</evidence>
<evidence type="ECO:0000313" key="3">
    <source>
        <dbReference type="Proteomes" id="UP001479436"/>
    </source>
</evidence>
<dbReference type="Proteomes" id="UP001479436">
    <property type="component" value="Unassembled WGS sequence"/>
</dbReference>
<feature type="signal peptide" evidence="1">
    <location>
        <begin position="1"/>
        <end position="19"/>
    </location>
</feature>
<keyword evidence="3" id="KW-1185">Reference proteome</keyword>
<feature type="chain" id="PRO_5045280408" evidence="1">
    <location>
        <begin position="20"/>
        <end position="99"/>
    </location>
</feature>
<evidence type="ECO:0000313" key="2">
    <source>
        <dbReference type="EMBL" id="KAK9764081.1"/>
    </source>
</evidence>
<gene>
    <name evidence="2" type="ORF">K7432_008714</name>
</gene>
<name>A0ABR2WRN1_9FUNG</name>
<accession>A0ABR2WRN1</accession>
<reference evidence="2 3" key="1">
    <citation type="submission" date="2023-04" db="EMBL/GenBank/DDBJ databases">
        <title>Genome of Basidiobolus ranarum AG-B5.</title>
        <authorList>
            <person name="Stajich J.E."/>
            <person name="Carter-House D."/>
            <person name="Gryganskyi A."/>
        </authorList>
    </citation>
    <scope>NUCLEOTIDE SEQUENCE [LARGE SCALE GENOMIC DNA]</scope>
    <source>
        <strain evidence="2 3">AG-B5</strain>
    </source>
</reference>
<sequence length="99" mass="10198">MKFISLSFIATLLAATTLAQTPVSTTTSSLATASPIPASTTSEMGVFPSIWNKVTSGIASVPSNVRNATSDVFGNSGERLSSPVSMVIMAGSLIVYQLI</sequence>
<comment type="caution">
    <text evidence="2">The sequence shown here is derived from an EMBL/GenBank/DDBJ whole genome shotgun (WGS) entry which is preliminary data.</text>
</comment>
<dbReference type="EMBL" id="JASJQH010000497">
    <property type="protein sequence ID" value="KAK9764081.1"/>
    <property type="molecule type" value="Genomic_DNA"/>
</dbReference>
<organism evidence="2 3">
    <name type="scientific">Basidiobolus ranarum</name>
    <dbReference type="NCBI Taxonomy" id="34480"/>
    <lineage>
        <taxon>Eukaryota</taxon>
        <taxon>Fungi</taxon>
        <taxon>Fungi incertae sedis</taxon>
        <taxon>Zoopagomycota</taxon>
        <taxon>Entomophthoromycotina</taxon>
        <taxon>Basidiobolomycetes</taxon>
        <taxon>Basidiobolales</taxon>
        <taxon>Basidiobolaceae</taxon>
        <taxon>Basidiobolus</taxon>
    </lineage>
</organism>
<protein>
    <submittedName>
        <fullName evidence="2">Uncharacterized protein</fullName>
    </submittedName>
</protein>